<dbReference type="InterPro" id="IPR052275">
    <property type="entry name" value="Mt_Fe-S_assembly_factor"/>
</dbReference>
<gene>
    <name evidence="4" type="ORF">CTHT_0039840</name>
</gene>
<keyword evidence="5" id="KW-1185">Reference proteome</keyword>
<dbReference type="eggNOG" id="KOG3348">
    <property type="taxonomic scope" value="Eukaryota"/>
</dbReference>
<dbReference type="SUPFAM" id="SSF82657">
    <property type="entry name" value="BolA-like"/>
    <property type="match status" value="1"/>
</dbReference>
<dbReference type="InterPro" id="IPR002634">
    <property type="entry name" value="BolA"/>
</dbReference>
<comment type="similarity">
    <text evidence="1 2">Belongs to the BolA/IbaG family.</text>
</comment>
<feature type="compositionally biased region" description="Low complexity" evidence="3">
    <location>
        <begin position="67"/>
        <end position="83"/>
    </location>
</feature>
<evidence type="ECO:0000256" key="3">
    <source>
        <dbReference type="SAM" id="MobiDB-lite"/>
    </source>
</evidence>
<dbReference type="PANTHER" id="PTHR46188">
    <property type="entry name" value="BOLA-LIKE PROTEIN 3"/>
    <property type="match status" value="1"/>
</dbReference>
<dbReference type="AlphaFoldDB" id="G0S8P2"/>
<reference evidence="4 5" key="1">
    <citation type="journal article" date="2011" name="Cell">
        <title>Insight into structure and assembly of the nuclear pore complex by utilizing the genome of a eukaryotic thermophile.</title>
        <authorList>
            <person name="Amlacher S."/>
            <person name="Sarges P."/>
            <person name="Flemming D."/>
            <person name="van Noort V."/>
            <person name="Kunze R."/>
            <person name="Devos D.P."/>
            <person name="Arumugam M."/>
            <person name="Bork P."/>
            <person name="Hurt E."/>
        </authorList>
    </citation>
    <scope>NUCLEOTIDE SEQUENCE [LARGE SCALE GENOMIC DNA]</scope>
    <source>
        <strain evidence="5">DSM 1495 / CBS 144.50 / IMI 039719</strain>
    </source>
</reference>
<dbReference type="PANTHER" id="PTHR46188:SF1">
    <property type="entry name" value="BOLA-LIKE PROTEIN 3"/>
    <property type="match status" value="1"/>
</dbReference>
<dbReference type="InterPro" id="IPR036065">
    <property type="entry name" value="BolA-like_sf"/>
</dbReference>
<evidence type="ECO:0000256" key="1">
    <source>
        <dbReference type="ARBA" id="ARBA00005578"/>
    </source>
</evidence>
<dbReference type="OMA" id="AIMICNT"/>
<protein>
    <recommendedName>
        <fullName evidence="6">Bola-like protein</fullName>
    </recommendedName>
</protein>
<dbReference type="STRING" id="759272.G0S8P2"/>
<dbReference type="EMBL" id="GL988042">
    <property type="protein sequence ID" value="EGS20245.1"/>
    <property type="molecule type" value="Genomic_DNA"/>
</dbReference>
<organism evidence="5">
    <name type="scientific">Chaetomium thermophilum (strain DSM 1495 / CBS 144.50 / IMI 039719)</name>
    <name type="common">Thermochaetoides thermophila</name>
    <dbReference type="NCBI Taxonomy" id="759272"/>
    <lineage>
        <taxon>Eukaryota</taxon>
        <taxon>Fungi</taxon>
        <taxon>Dikarya</taxon>
        <taxon>Ascomycota</taxon>
        <taxon>Pezizomycotina</taxon>
        <taxon>Sordariomycetes</taxon>
        <taxon>Sordariomycetidae</taxon>
        <taxon>Sordariales</taxon>
        <taxon>Chaetomiaceae</taxon>
        <taxon>Thermochaetoides</taxon>
    </lineage>
</organism>
<dbReference type="Pfam" id="PF01722">
    <property type="entry name" value="BolA"/>
    <property type="match status" value="1"/>
</dbReference>
<dbReference type="Proteomes" id="UP000008066">
    <property type="component" value="Unassembled WGS sequence"/>
</dbReference>
<dbReference type="RefSeq" id="XP_006694394.1">
    <property type="nucleotide sequence ID" value="XM_006694331.1"/>
</dbReference>
<dbReference type="HOGENOM" id="CLU_109462_0_0_1"/>
<evidence type="ECO:0000256" key="2">
    <source>
        <dbReference type="RuleBase" id="RU003860"/>
    </source>
</evidence>
<sequence>MFCRACLRANAVFIDAVPSSRLLLWTSQRRSVAALVSSSRTSSILRQTQTSTKLPNQRMFSTSRILSSSPAPAEGASSAATSTIPEKPTYLTEGESQVWDRLVAEFAPTELIVRDISGGCGSMYGIDITSEKFKGLTILKQQRLVNAALKDLMKDWHGVQLKTKAP</sequence>
<dbReference type="Gene3D" id="3.30.300.90">
    <property type="entry name" value="BolA-like"/>
    <property type="match status" value="1"/>
</dbReference>
<evidence type="ECO:0000313" key="5">
    <source>
        <dbReference type="Proteomes" id="UP000008066"/>
    </source>
</evidence>
<dbReference type="GeneID" id="18258022"/>
<accession>G0S8P2</accession>
<proteinExistence type="inferred from homology"/>
<dbReference type="OrthoDB" id="203381at2759"/>
<dbReference type="KEGG" id="cthr:CTHT_0039840"/>
<dbReference type="GO" id="GO:0005759">
    <property type="term" value="C:mitochondrial matrix"/>
    <property type="evidence" value="ECO:0007669"/>
    <property type="project" value="TreeGrafter"/>
</dbReference>
<feature type="region of interest" description="Disordered" evidence="3">
    <location>
        <begin position="63"/>
        <end position="87"/>
    </location>
</feature>
<name>G0S8P2_CHATD</name>
<evidence type="ECO:0008006" key="6">
    <source>
        <dbReference type="Google" id="ProtNLM"/>
    </source>
</evidence>
<evidence type="ECO:0000313" key="4">
    <source>
        <dbReference type="EMBL" id="EGS20245.1"/>
    </source>
</evidence>